<feature type="compositionally biased region" description="Acidic residues" evidence="8">
    <location>
        <begin position="137"/>
        <end position="151"/>
    </location>
</feature>
<dbReference type="GO" id="GO:0004843">
    <property type="term" value="F:cysteine-type deubiquitinase activity"/>
    <property type="evidence" value="ECO:0007669"/>
    <property type="project" value="UniProtKB-EC"/>
</dbReference>
<dbReference type="CDD" id="cd22752">
    <property type="entry name" value="OTU_OTUD5-like"/>
    <property type="match status" value="1"/>
</dbReference>
<protein>
    <recommendedName>
        <fullName evidence="3">ubiquitinyl hydrolase 1</fullName>
        <ecNumber evidence="3">3.4.19.12</ecNumber>
    </recommendedName>
    <alternativeName>
        <fullName evidence="7">Deubiquitinating enzyme A</fullName>
    </alternativeName>
</protein>
<dbReference type="InterPro" id="IPR003323">
    <property type="entry name" value="OTU_dom"/>
</dbReference>
<dbReference type="Pfam" id="PF02338">
    <property type="entry name" value="OTU"/>
    <property type="match status" value="1"/>
</dbReference>
<reference evidence="10" key="1">
    <citation type="journal article" date="2016" name="Sci. Rep.">
        <title>Molecular characterization of firefly nuptial gifts: a multi-omics approach sheds light on postcopulatory sexual selection.</title>
        <authorList>
            <person name="Al-Wathiqui N."/>
            <person name="Fallon T.R."/>
            <person name="South A."/>
            <person name="Weng J.K."/>
            <person name="Lewis S.M."/>
        </authorList>
    </citation>
    <scope>NUCLEOTIDE SEQUENCE</scope>
</reference>
<feature type="domain" description="OTU" evidence="9">
    <location>
        <begin position="183"/>
        <end position="306"/>
    </location>
</feature>
<organism evidence="10">
    <name type="scientific">Photinus pyralis</name>
    <name type="common">Common eastern firefly</name>
    <name type="synonym">Lampyris pyralis</name>
    <dbReference type="NCBI Taxonomy" id="7054"/>
    <lineage>
        <taxon>Eukaryota</taxon>
        <taxon>Metazoa</taxon>
        <taxon>Ecdysozoa</taxon>
        <taxon>Arthropoda</taxon>
        <taxon>Hexapoda</taxon>
        <taxon>Insecta</taxon>
        <taxon>Pterygota</taxon>
        <taxon>Neoptera</taxon>
        <taxon>Endopterygota</taxon>
        <taxon>Coleoptera</taxon>
        <taxon>Polyphaga</taxon>
        <taxon>Elateriformia</taxon>
        <taxon>Elateroidea</taxon>
        <taxon>Lampyridae</taxon>
        <taxon>Lampyrinae</taxon>
        <taxon>Photinus</taxon>
    </lineage>
</organism>
<feature type="compositionally biased region" description="Low complexity" evidence="8">
    <location>
        <begin position="11"/>
        <end position="26"/>
    </location>
</feature>
<evidence type="ECO:0000256" key="2">
    <source>
        <dbReference type="ARBA" id="ARBA00010407"/>
    </source>
</evidence>
<evidence type="ECO:0000256" key="7">
    <source>
        <dbReference type="ARBA" id="ARBA00033460"/>
    </source>
</evidence>
<dbReference type="AlphaFoldDB" id="A0A1Y1NBK8"/>
<dbReference type="PROSITE" id="PS50802">
    <property type="entry name" value="OTU"/>
    <property type="match status" value="1"/>
</dbReference>
<evidence type="ECO:0000256" key="6">
    <source>
        <dbReference type="ARBA" id="ARBA00022801"/>
    </source>
</evidence>
<evidence type="ECO:0000256" key="5">
    <source>
        <dbReference type="ARBA" id="ARBA00022786"/>
    </source>
</evidence>
<dbReference type="PANTHER" id="PTHR12419">
    <property type="entry name" value="OTU DOMAIN CONTAINING PROTEIN"/>
    <property type="match status" value="1"/>
</dbReference>
<accession>A0A1Y1NBK8</accession>
<dbReference type="InterPro" id="IPR038765">
    <property type="entry name" value="Papain-like_cys_pep_sf"/>
</dbReference>
<dbReference type="GO" id="GO:0061578">
    <property type="term" value="F:K63-linked deubiquitinase activity"/>
    <property type="evidence" value="ECO:0007669"/>
    <property type="project" value="TreeGrafter"/>
</dbReference>
<dbReference type="EMBL" id="GEZM01011187">
    <property type="protein sequence ID" value="JAV93606.1"/>
    <property type="molecule type" value="Transcribed_RNA"/>
</dbReference>
<sequence>MTILPTKRAVNNNANDESNDNNGANNTKDRSSRHREEHNVVTENPPGSARRQFTYGNSGERKDLQKLYKENSISNVREQRERERQKQRELRRERKRDRQSKRTVKNDNNEPGDSSAAGDNVDAEQSNVSAEKKDSSYVDEDGSGCNSEDEYDSRRPLTIGSPTAEEWARRDAYFSRCLLKLGFEIKKMHEDGACLFRAIADQVYGDQELHSTVRSQCMDYIVQNQDFFAPYVTEDFDKYVERKRRWYVHGNHLEIQALSEMYNRTIEVYCYHTEPINIFNASSMNSYEPIRVSYHRMCHYNSITNPKKPSVLVGLGLPNYCTRCDLDRRDVHDAVRQSEDMLIEQVTAH</sequence>
<feature type="compositionally biased region" description="Basic residues" evidence="8">
    <location>
        <begin position="93"/>
        <end position="103"/>
    </location>
</feature>
<feature type="compositionally biased region" description="Basic and acidic residues" evidence="8">
    <location>
        <begin position="27"/>
        <end position="40"/>
    </location>
</feature>
<feature type="compositionally biased region" description="Basic and acidic residues" evidence="8">
    <location>
        <begin position="77"/>
        <end position="92"/>
    </location>
</feature>
<evidence type="ECO:0000256" key="8">
    <source>
        <dbReference type="SAM" id="MobiDB-lite"/>
    </source>
</evidence>
<dbReference type="InterPro" id="IPR050704">
    <property type="entry name" value="Peptidase_C85-like"/>
</dbReference>
<comment type="catalytic activity">
    <reaction evidence="1">
        <text>Thiol-dependent hydrolysis of ester, thioester, amide, peptide and isopeptide bonds formed by the C-terminal Gly of ubiquitin (a 76-residue protein attached to proteins as an intracellular targeting signal).</text>
        <dbReference type="EC" id="3.4.19.12"/>
    </reaction>
</comment>
<keyword evidence="4" id="KW-0645">Protease</keyword>
<evidence type="ECO:0000256" key="3">
    <source>
        <dbReference type="ARBA" id="ARBA00012759"/>
    </source>
</evidence>
<feature type="region of interest" description="Disordered" evidence="8">
    <location>
        <begin position="1"/>
        <end position="158"/>
    </location>
</feature>
<dbReference type="Gene3D" id="3.90.70.80">
    <property type="match status" value="1"/>
</dbReference>
<evidence type="ECO:0000313" key="10">
    <source>
        <dbReference type="EMBL" id="JAV93606.1"/>
    </source>
</evidence>
<keyword evidence="6" id="KW-0378">Hydrolase</keyword>
<dbReference type="GO" id="GO:0016579">
    <property type="term" value="P:protein deubiquitination"/>
    <property type="evidence" value="ECO:0007669"/>
    <property type="project" value="TreeGrafter"/>
</dbReference>
<evidence type="ECO:0000259" key="9">
    <source>
        <dbReference type="PROSITE" id="PS50802"/>
    </source>
</evidence>
<dbReference type="PANTHER" id="PTHR12419:SF4">
    <property type="entry name" value="OTU DOMAIN-CONTAINING PROTEIN 5"/>
    <property type="match status" value="1"/>
</dbReference>
<name>A0A1Y1NBK8_PHOPY</name>
<dbReference type="SUPFAM" id="SSF54001">
    <property type="entry name" value="Cysteine proteinases"/>
    <property type="match status" value="1"/>
</dbReference>
<proteinExistence type="inferred from homology"/>
<keyword evidence="5" id="KW-0833">Ubl conjugation pathway</keyword>
<comment type="similarity">
    <text evidence="2">Belongs to the peptidase C85 family.</text>
</comment>
<dbReference type="EC" id="3.4.19.12" evidence="3"/>
<evidence type="ECO:0000256" key="1">
    <source>
        <dbReference type="ARBA" id="ARBA00000707"/>
    </source>
</evidence>
<dbReference type="FunFam" id="3.90.70.80:FF:000018">
    <property type="entry name" value="OTU domain-containing protein 5-B"/>
    <property type="match status" value="1"/>
</dbReference>
<feature type="compositionally biased region" description="Basic and acidic residues" evidence="8">
    <location>
        <begin position="59"/>
        <end position="69"/>
    </location>
</feature>
<dbReference type="GO" id="GO:0006508">
    <property type="term" value="P:proteolysis"/>
    <property type="evidence" value="ECO:0007669"/>
    <property type="project" value="UniProtKB-KW"/>
</dbReference>
<evidence type="ECO:0000256" key="4">
    <source>
        <dbReference type="ARBA" id="ARBA00022670"/>
    </source>
</evidence>